<dbReference type="PANTHER" id="PTHR10666">
    <property type="entry name" value="UBIQUITIN"/>
    <property type="match status" value="1"/>
</dbReference>
<protein>
    <submittedName>
        <fullName evidence="3">Ubiquitin/40S ribosomal protein S27a fusion protein</fullName>
    </submittedName>
</protein>
<keyword evidence="4" id="KW-1185">Reference proteome</keyword>
<dbReference type="SMART" id="SM00213">
    <property type="entry name" value="UBQ"/>
    <property type="match status" value="1"/>
</dbReference>
<gene>
    <name evidence="3" type="ORF">AMSG_08410</name>
</gene>
<dbReference type="RefSeq" id="XP_013755472.1">
    <property type="nucleotide sequence ID" value="XM_013900018.1"/>
</dbReference>
<dbReference type="SUPFAM" id="SSF54236">
    <property type="entry name" value="Ubiquitin-like"/>
    <property type="match status" value="1"/>
</dbReference>
<dbReference type="InterPro" id="IPR019954">
    <property type="entry name" value="Ubiquitin_CS"/>
</dbReference>
<evidence type="ECO:0000259" key="2">
    <source>
        <dbReference type="PROSITE" id="PS50053"/>
    </source>
</evidence>
<feature type="domain" description="Ubiquitin-like" evidence="2">
    <location>
        <begin position="118"/>
        <end position="193"/>
    </location>
</feature>
<accession>A0A0L0DK37</accession>
<dbReference type="Gene3D" id="3.10.20.90">
    <property type="entry name" value="Phosphatidylinositol 3-kinase Catalytic Subunit, Chain A, domain 1"/>
    <property type="match status" value="1"/>
</dbReference>
<dbReference type="InterPro" id="IPR000626">
    <property type="entry name" value="Ubiquitin-like_dom"/>
</dbReference>
<sequence>MVLLEVQMPNGEEKLFVETNPKKTTFMDFRRTLAENAGVNVEKIHIFTPRGVARNNAKDFTSQDWTGAMSYELDSSGKLVLKQAVGSAYRNDESQETLLGSHGLFHGNTIRVLYPFSGNVFVKTLTGKTITLSVNSFYPISDIKDMLHDKEGIPPDQQRLIFAGKQVEDDRTLMSYAICKESTLHLVLRLRGGMMHISSGRLGTTGMAPIFGSHSSPQVPDAITAALERYMRSTAAPDAPATTTTTTASAPPPSSDATSSSAASSSAPPSVADPNCMILPGATTCAINAVAVELTMDDVDSIAAAELAAGNEPFSSSSDLLKIDVYLPDRTLVSVALTKATTTAELTAFLTAAQPESFATPTLSAVWSGPPRSTTWTTLPCRTRSTACARSSTSSALPLLFGFFLTSPWCGGPSPQPRQSRR</sequence>
<evidence type="ECO:0000313" key="3">
    <source>
        <dbReference type="EMBL" id="KNC52431.1"/>
    </source>
</evidence>
<dbReference type="InterPro" id="IPR050158">
    <property type="entry name" value="Ubiquitin_ubiquitin-like"/>
</dbReference>
<dbReference type="GO" id="GO:0005840">
    <property type="term" value="C:ribosome"/>
    <property type="evidence" value="ECO:0007669"/>
    <property type="project" value="UniProtKB-KW"/>
</dbReference>
<dbReference type="PROSITE" id="PS00299">
    <property type="entry name" value="UBIQUITIN_1"/>
    <property type="match status" value="1"/>
</dbReference>
<evidence type="ECO:0000313" key="4">
    <source>
        <dbReference type="Proteomes" id="UP000054408"/>
    </source>
</evidence>
<dbReference type="PRINTS" id="PR00348">
    <property type="entry name" value="UBIQUITIN"/>
</dbReference>
<proteinExistence type="predicted"/>
<dbReference type="eggNOG" id="KOG0001">
    <property type="taxonomic scope" value="Eukaryota"/>
</dbReference>
<name>A0A0L0DK37_THETB</name>
<dbReference type="InterPro" id="IPR019956">
    <property type="entry name" value="Ubiquitin_dom"/>
</dbReference>
<dbReference type="InterPro" id="IPR029071">
    <property type="entry name" value="Ubiquitin-like_domsf"/>
</dbReference>
<dbReference type="FunFam" id="3.10.20.90:FF:000160">
    <property type="entry name" value="Polyubiquitin-C"/>
    <property type="match status" value="1"/>
</dbReference>
<evidence type="ECO:0000256" key="1">
    <source>
        <dbReference type="SAM" id="MobiDB-lite"/>
    </source>
</evidence>
<keyword evidence="3" id="KW-0689">Ribosomal protein</keyword>
<dbReference type="EMBL" id="GL349472">
    <property type="protein sequence ID" value="KNC52431.1"/>
    <property type="molecule type" value="Genomic_DNA"/>
</dbReference>
<dbReference type="GeneID" id="25567110"/>
<reference evidence="3 4" key="1">
    <citation type="submission" date="2010-05" db="EMBL/GenBank/DDBJ databases">
        <title>The Genome Sequence of Thecamonas trahens ATCC 50062.</title>
        <authorList>
            <consortium name="The Broad Institute Genome Sequencing Platform"/>
            <person name="Russ C."/>
            <person name="Cuomo C."/>
            <person name="Shea T."/>
            <person name="Young S.K."/>
            <person name="Zeng Q."/>
            <person name="Koehrsen M."/>
            <person name="Haas B."/>
            <person name="Borodovsky M."/>
            <person name="Guigo R."/>
            <person name="Alvarado L."/>
            <person name="Berlin A."/>
            <person name="Bochicchio J."/>
            <person name="Borenstein D."/>
            <person name="Chapman S."/>
            <person name="Chen Z."/>
            <person name="Freedman E."/>
            <person name="Gellesch M."/>
            <person name="Goldberg J."/>
            <person name="Griggs A."/>
            <person name="Gujja S."/>
            <person name="Heilman E."/>
            <person name="Heiman D."/>
            <person name="Hepburn T."/>
            <person name="Howarth C."/>
            <person name="Jen D."/>
            <person name="Larson L."/>
            <person name="Mehta T."/>
            <person name="Park D."/>
            <person name="Pearson M."/>
            <person name="Roberts A."/>
            <person name="Saif S."/>
            <person name="Shenoy N."/>
            <person name="Sisk P."/>
            <person name="Stolte C."/>
            <person name="Sykes S."/>
            <person name="Thomson T."/>
            <person name="Walk T."/>
            <person name="White J."/>
            <person name="Yandava C."/>
            <person name="Burger G."/>
            <person name="Gray M.W."/>
            <person name="Holland P.W.H."/>
            <person name="King N."/>
            <person name="Lang F.B.F."/>
            <person name="Roger A.J."/>
            <person name="Ruiz-Trillo I."/>
            <person name="Lander E."/>
            <person name="Nusbaum C."/>
        </authorList>
    </citation>
    <scope>NUCLEOTIDE SEQUENCE [LARGE SCALE GENOMIC DNA]</scope>
    <source>
        <strain evidence="3 4">ATCC 50062</strain>
    </source>
</reference>
<dbReference type="PROSITE" id="PS50053">
    <property type="entry name" value="UBIQUITIN_2"/>
    <property type="match status" value="1"/>
</dbReference>
<organism evidence="3 4">
    <name type="scientific">Thecamonas trahens ATCC 50062</name>
    <dbReference type="NCBI Taxonomy" id="461836"/>
    <lineage>
        <taxon>Eukaryota</taxon>
        <taxon>Apusozoa</taxon>
        <taxon>Apusomonadida</taxon>
        <taxon>Apusomonadidae</taxon>
        <taxon>Thecamonas</taxon>
    </lineage>
</organism>
<dbReference type="AlphaFoldDB" id="A0A0L0DK37"/>
<dbReference type="Pfam" id="PF00240">
    <property type="entry name" value="ubiquitin"/>
    <property type="match status" value="1"/>
</dbReference>
<feature type="region of interest" description="Disordered" evidence="1">
    <location>
        <begin position="236"/>
        <end position="270"/>
    </location>
</feature>
<dbReference type="Proteomes" id="UP000054408">
    <property type="component" value="Unassembled WGS sequence"/>
</dbReference>
<keyword evidence="3" id="KW-0687">Ribonucleoprotein</keyword>
<dbReference type="OrthoDB" id="428577at2759"/>